<comment type="caution">
    <text evidence="1">The sequence shown here is derived from an EMBL/GenBank/DDBJ whole genome shotgun (WGS) entry which is preliminary data.</text>
</comment>
<accession>A0ACC1L9M7</accession>
<feature type="non-terminal residue" evidence="1">
    <location>
        <position position="1"/>
    </location>
</feature>
<name>A0ACC1L9M7_9FUNG</name>
<proteinExistence type="predicted"/>
<sequence>GSTYKDGRVVLGYFPVQRMVADIPWQSLTHANIAFAYASDSGQISFVGTVVNSTTTSAQNARNLVADGQKNGVKMLAAVGGQGNYSAHLATALGSSATRAAFVSSAVDFVDEFGLDGVDIDWEYPNSTDDATALLSTLQSTRAALDSAFGKGKKLLTITLYNHPFLGPNVPTVDYTPYAAAVDYGLVMAYDYFGSWADYTAPNAPFLDVPFYPGSFRNTTDAWLQAGWPASKLVAGLAFYGHSSVASTDMSSNMSDQYVQINNHTSVDGPISGIAGTWTWRDLREPKHAALSGMATAGPGWTRGWDSATMTPWLFRKSDGLYIGYDDEDSLGIKMDYSLRKKLAGVMIWEMGYDYNNELMTYVRDFIAQIDGGATPSNCAPKDAELNSIYNNSRDPNFFNRRTPRDAITSTDQPICAFAEVDEESAAAAAVRPLSAISAAIALLVPLLLLGTS</sequence>
<gene>
    <name evidence="1" type="ORF">H4R21_001879</name>
</gene>
<dbReference type="Proteomes" id="UP001140087">
    <property type="component" value="Unassembled WGS sequence"/>
</dbReference>
<dbReference type="EMBL" id="JANBUN010000432">
    <property type="protein sequence ID" value="KAJ2803819.1"/>
    <property type="molecule type" value="Genomic_DNA"/>
</dbReference>
<evidence type="ECO:0000313" key="1">
    <source>
        <dbReference type="EMBL" id="KAJ2803819.1"/>
    </source>
</evidence>
<organism evidence="1 2">
    <name type="scientific">Coemansia helicoidea</name>
    <dbReference type="NCBI Taxonomy" id="1286919"/>
    <lineage>
        <taxon>Eukaryota</taxon>
        <taxon>Fungi</taxon>
        <taxon>Fungi incertae sedis</taxon>
        <taxon>Zoopagomycota</taxon>
        <taxon>Kickxellomycotina</taxon>
        <taxon>Kickxellomycetes</taxon>
        <taxon>Kickxellales</taxon>
        <taxon>Kickxellaceae</taxon>
        <taxon>Coemansia</taxon>
    </lineage>
</organism>
<reference evidence="1" key="1">
    <citation type="submission" date="2022-07" db="EMBL/GenBank/DDBJ databases">
        <title>Phylogenomic reconstructions and comparative analyses of Kickxellomycotina fungi.</title>
        <authorList>
            <person name="Reynolds N.K."/>
            <person name="Stajich J.E."/>
            <person name="Barry K."/>
            <person name="Grigoriev I.V."/>
            <person name="Crous P."/>
            <person name="Smith M.E."/>
        </authorList>
    </citation>
    <scope>NUCLEOTIDE SEQUENCE</scope>
    <source>
        <strain evidence="1">BCRC 34780</strain>
    </source>
</reference>
<evidence type="ECO:0000313" key="2">
    <source>
        <dbReference type="Proteomes" id="UP001140087"/>
    </source>
</evidence>
<protein>
    <submittedName>
        <fullName evidence="1">Uncharacterized protein</fullName>
    </submittedName>
</protein>
<keyword evidence="2" id="KW-1185">Reference proteome</keyword>